<sequence length="206" mass="23360">MVMMNPHHGAVLVCVKVCLLLELDKGFRFACLNCHLSLRFSMISRKGSALTRIDKWFVYVVAGFLVYWTAPNPSHGYVFGSLPINSCYIIELETQLHHDMVYLHSSHSCTTPYHTPTSLYEWSLDAEKARPLHNLNLVPLVGFNAYDKKDELSCIYYRSRGRFQISLSEVGSNQLENFRIRIGAQIPVSSSVYQEGIQAEKGKAPT</sequence>
<evidence type="ECO:0000313" key="1">
    <source>
        <dbReference type="EMBL" id="KAK7308488.1"/>
    </source>
</evidence>
<organism evidence="1 2">
    <name type="scientific">Canavalia gladiata</name>
    <name type="common">Sword bean</name>
    <name type="synonym">Dolichos gladiatus</name>
    <dbReference type="NCBI Taxonomy" id="3824"/>
    <lineage>
        <taxon>Eukaryota</taxon>
        <taxon>Viridiplantae</taxon>
        <taxon>Streptophyta</taxon>
        <taxon>Embryophyta</taxon>
        <taxon>Tracheophyta</taxon>
        <taxon>Spermatophyta</taxon>
        <taxon>Magnoliopsida</taxon>
        <taxon>eudicotyledons</taxon>
        <taxon>Gunneridae</taxon>
        <taxon>Pentapetalae</taxon>
        <taxon>rosids</taxon>
        <taxon>fabids</taxon>
        <taxon>Fabales</taxon>
        <taxon>Fabaceae</taxon>
        <taxon>Papilionoideae</taxon>
        <taxon>50 kb inversion clade</taxon>
        <taxon>NPAAA clade</taxon>
        <taxon>indigoferoid/millettioid clade</taxon>
        <taxon>Phaseoleae</taxon>
        <taxon>Canavalia</taxon>
    </lineage>
</organism>
<comment type="caution">
    <text evidence="1">The sequence shown here is derived from an EMBL/GenBank/DDBJ whole genome shotgun (WGS) entry which is preliminary data.</text>
</comment>
<name>A0AAN9K224_CANGL</name>
<evidence type="ECO:0000313" key="2">
    <source>
        <dbReference type="Proteomes" id="UP001367508"/>
    </source>
</evidence>
<proteinExistence type="predicted"/>
<dbReference type="EMBL" id="JAYMYQ010000010">
    <property type="protein sequence ID" value="KAK7308488.1"/>
    <property type="molecule type" value="Genomic_DNA"/>
</dbReference>
<accession>A0AAN9K224</accession>
<keyword evidence="2" id="KW-1185">Reference proteome</keyword>
<protein>
    <submittedName>
        <fullName evidence="1">Uncharacterized protein</fullName>
    </submittedName>
</protein>
<gene>
    <name evidence="1" type="ORF">VNO77_42095</name>
</gene>
<dbReference type="Proteomes" id="UP001367508">
    <property type="component" value="Unassembled WGS sequence"/>
</dbReference>
<dbReference type="AlphaFoldDB" id="A0AAN9K224"/>
<reference evidence="1 2" key="1">
    <citation type="submission" date="2024-01" db="EMBL/GenBank/DDBJ databases">
        <title>The genomes of 5 underutilized Papilionoideae crops provide insights into root nodulation and disease resistanc.</title>
        <authorList>
            <person name="Jiang F."/>
        </authorList>
    </citation>
    <scope>NUCLEOTIDE SEQUENCE [LARGE SCALE GENOMIC DNA]</scope>
    <source>
        <strain evidence="1">LVBAO_FW01</strain>
        <tissue evidence="1">Leaves</tissue>
    </source>
</reference>